<keyword evidence="1" id="KW-1133">Transmembrane helix</keyword>
<keyword evidence="1" id="KW-0812">Transmembrane</keyword>
<evidence type="ECO:0000313" key="3">
    <source>
        <dbReference type="Proteomes" id="UP000776252"/>
    </source>
</evidence>
<proteinExistence type="predicted"/>
<name>A0ABS6BV86_9CLOT</name>
<evidence type="ECO:0000313" key="2">
    <source>
        <dbReference type="EMBL" id="MBU3160838.1"/>
    </source>
</evidence>
<accession>A0ABS6BV86</accession>
<feature type="transmembrane region" description="Helical" evidence="1">
    <location>
        <begin position="21"/>
        <end position="48"/>
    </location>
</feature>
<protein>
    <submittedName>
        <fullName evidence="2">SoxR reducing system RseC family protein</fullName>
    </submittedName>
</protein>
<evidence type="ECO:0000256" key="1">
    <source>
        <dbReference type="SAM" id="Phobius"/>
    </source>
</evidence>
<gene>
    <name evidence="2" type="ORF">KPL37_13915</name>
</gene>
<dbReference type="Pfam" id="PF04246">
    <property type="entry name" value="RseC_MucC"/>
    <property type="match status" value="1"/>
</dbReference>
<dbReference type="Proteomes" id="UP000776252">
    <property type="component" value="Unassembled WGS sequence"/>
</dbReference>
<comment type="caution">
    <text evidence="2">The sequence shown here is derived from an EMBL/GenBank/DDBJ whole genome shotgun (WGS) entry which is preliminary data.</text>
</comment>
<dbReference type="EMBL" id="JAHLDV010000037">
    <property type="protein sequence ID" value="MBU3160838.1"/>
    <property type="molecule type" value="Genomic_DNA"/>
</dbReference>
<dbReference type="RefSeq" id="WP_216150320.1">
    <property type="nucleotide sequence ID" value="NZ_JAHLDV010000037.1"/>
</dbReference>
<feature type="transmembrane region" description="Helical" evidence="1">
    <location>
        <begin position="60"/>
        <end position="77"/>
    </location>
</feature>
<organism evidence="2 3">
    <name type="scientific">Clostridium frigoris</name>
    <dbReference type="NCBI Taxonomy" id="205327"/>
    <lineage>
        <taxon>Bacteria</taxon>
        <taxon>Bacillati</taxon>
        <taxon>Bacillota</taxon>
        <taxon>Clostridia</taxon>
        <taxon>Eubacteriales</taxon>
        <taxon>Clostridiaceae</taxon>
        <taxon>Clostridium</taxon>
    </lineage>
</organism>
<keyword evidence="1" id="KW-0472">Membrane</keyword>
<reference evidence="2 3" key="1">
    <citation type="submission" date="2021-06" db="EMBL/GenBank/DDBJ databases">
        <title>Clostridia strains as spoilage organisms.</title>
        <authorList>
            <person name="Wambui J."/>
            <person name="Stephan R."/>
            <person name="Stevens M.J.A."/>
        </authorList>
    </citation>
    <scope>NUCLEOTIDE SEQUENCE [LARGE SCALE GENOMIC DNA]</scope>
    <source>
        <strain evidence="2 3">DSM 14204</strain>
    </source>
</reference>
<sequence length="95" mass="10736">MKINQSKKDIKKVTFKVKKTNMLLASFVLFVFPIMAVVIGVFLGQYIGKFIGSPIQVSRIFGGIIGLIIAIILIELFDKSAAIDEKNERIYWEDL</sequence>
<keyword evidence="3" id="KW-1185">Reference proteome</keyword>